<keyword evidence="3" id="KW-1185">Reference proteome</keyword>
<reference evidence="3" key="1">
    <citation type="journal article" date="2019" name="Int. J. Syst. Evol. Microbiol.">
        <title>The Global Catalogue of Microorganisms (GCM) 10K type strain sequencing project: providing services to taxonomists for standard genome sequencing and annotation.</title>
        <authorList>
            <consortium name="The Broad Institute Genomics Platform"/>
            <consortium name="The Broad Institute Genome Sequencing Center for Infectious Disease"/>
            <person name="Wu L."/>
            <person name="Ma J."/>
        </authorList>
    </citation>
    <scope>NUCLEOTIDE SEQUENCE [LARGE SCALE GENOMIC DNA]</scope>
    <source>
        <strain evidence="3">JCM 17201</strain>
    </source>
</reference>
<evidence type="ECO:0000313" key="2">
    <source>
        <dbReference type="EMBL" id="GAA3888196.1"/>
    </source>
</evidence>
<protein>
    <submittedName>
        <fullName evidence="2">Uncharacterized protein</fullName>
    </submittedName>
</protein>
<dbReference type="EMBL" id="BAABDG010000002">
    <property type="protein sequence ID" value="GAA3888196.1"/>
    <property type="molecule type" value="Genomic_DNA"/>
</dbReference>
<comment type="caution">
    <text evidence="2">The sequence shown here is derived from an EMBL/GenBank/DDBJ whole genome shotgun (WGS) entry which is preliminary data.</text>
</comment>
<evidence type="ECO:0000313" key="3">
    <source>
        <dbReference type="Proteomes" id="UP001499994"/>
    </source>
</evidence>
<feature type="compositionally biased region" description="Low complexity" evidence="1">
    <location>
        <begin position="1"/>
        <end position="11"/>
    </location>
</feature>
<name>A0ABP7KXC9_9GAMM</name>
<dbReference type="Proteomes" id="UP001499994">
    <property type="component" value="Unassembled WGS sequence"/>
</dbReference>
<gene>
    <name evidence="2" type="ORF">GCM10022405_12190</name>
</gene>
<accession>A0ABP7KXC9</accession>
<proteinExistence type="predicted"/>
<feature type="region of interest" description="Disordered" evidence="1">
    <location>
        <begin position="1"/>
        <end position="21"/>
    </location>
</feature>
<evidence type="ECO:0000256" key="1">
    <source>
        <dbReference type="SAM" id="MobiDB-lite"/>
    </source>
</evidence>
<sequence length="57" mass="6118">MPAIPAIAPAAGQDNGPDRRSRYADQIQRRIDVLRQQFAGAVALLPGIVQRHIGISA</sequence>
<organism evidence="2 3">
    <name type="scientific">Gibbsiella dentisursi</name>
    <dbReference type="NCBI Taxonomy" id="796890"/>
    <lineage>
        <taxon>Bacteria</taxon>
        <taxon>Pseudomonadati</taxon>
        <taxon>Pseudomonadota</taxon>
        <taxon>Gammaproteobacteria</taxon>
        <taxon>Enterobacterales</taxon>
        <taxon>Yersiniaceae</taxon>
        <taxon>Gibbsiella</taxon>
    </lineage>
</organism>